<dbReference type="PANTHER" id="PTHR13966:SF5">
    <property type="entry name" value="ENDONUCLEASE G, MITOCHONDRIAL"/>
    <property type="match status" value="1"/>
</dbReference>
<dbReference type="SMART" id="SM00892">
    <property type="entry name" value="Endonuclease_NS"/>
    <property type="match status" value="1"/>
</dbReference>
<dbReference type="InterPro" id="IPR040255">
    <property type="entry name" value="Non-specific_endonuclease"/>
</dbReference>
<dbReference type="PANTHER" id="PTHR13966">
    <property type="entry name" value="ENDONUCLEASE RELATED"/>
    <property type="match status" value="1"/>
</dbReference>
<dbReference type="GO" id="GO:0003676">
    <property type="term" value="F:nucleic acid binding"/>
    <property type="evidence" value="ECO:0007669"/>
    <property type="project" value="InterPro"/>
</dbReference>
<sequence length="227" mass="25962">MYRKLLFFVFIILNIIQVFSLDIKITHSNKYSGYDEHSHGIYDVCYVGSLGISEYVAYTLTKVEAVESERNKNRTNNFRSCPLLQNKSYITINSTKSDYKNSGYDKGHLCPNNDRDFDVQSASLTFLMCNMTPQTHLMNAGNWKNLEDYGHELAKKYGKIDIVSGPIFTNENIKTIGKGVAVPDSFYKIFYNKENNFLECYTVTQSNVQQSVTLGKIKKLTGIKFTL</sequence>
<feature type="domain" description="DNA/RNA non-specific endonuclease/pyrophosphatase/phosphodiesterase" evidence="6">
    <location>
        <begin position="38"/>
        <end position="227"/>
    </location>
</feature>
<organism evidence="7 8">
    <name type="scientific">Neocallimastix californiae</name>
    <dbReference type="NCBI Taxonomy" id="1754190"/>
    <lineage>
        <taxon>Eukaryota</taxon>
        <taxon>Fungi</taxon>
        <taxon>Fungi incertae sedis</taxon>
        <taxon>Chytridiomycota</taxon>
        <taxon>Chytridiomycota incertae sedis</taxon>
        <taxon>Neocallimastigomycetes</taxon>
        <taxon>Neocallimastigales</taxon>
        <taxon>Neocallimastigaceae</taxon>
        <taxon>Neocallimastix</taxon>
    </lineage>
</organism>
<dbReference type="SUPFAM" id="SSF54060">
    <property type="entry name" value="His-Me finger endonucleases"/>
    <property type="match status" value="1"/>
</dbReference>
<comment type="caution">
    <text evidence="7">The sequence shown here is derived from an EMBL/GenBank/DDBJ whole genome shotgun (WGS) entry which is preliminary data.</text>
</comment>
<keyword evidence="4" id="KW-0732">Signal</keyword>
<dbReference type="Pfam" id="PF01223">
    <property type="entry name" value="Endonuclease_NS"/>
    <property type="match status" value="1"/>
</dbReference>
<dbReference type="GO" id="GO:0004519">
    <property type="term" value="F:endonuclease activity"/>
    <property type="evidence" value="ECO:0007669"/>
    <property type="project" value="UniProtKB-KW"/>
</dbReference>
<evidence type="ECO:0000259" key="6">
    <source>
        <dbReference type="SMART" id="SM00892"/>
    </source>
</evidence>
<gene>
    <name evidence="7" type="ORF">LY90DRAFT_670104</name>
</gene>
<dbReference type="Gene3D" id="3.40.570.10">
    <property type="entry name" value="Extracellular Endonuclease, subunit A"/>
    <property type="match status" value="1"/>
</dbReference>
<dbReference type="GO" id="GO:0046872">
    <property type="term" value="F:metal ion binding"/>
    <property type="evidence" value="ECO:0007669"/>
    <property type="project" value="UniProtKB-KW"/>
</dbReference>
<keyword evidence="8" id="KW-1185">Reference proteome</keyword>
<evidence type="ECO:0000256" key="1">
    <source>
        <dbReference type="ARBA" id="ARBA00010052"/>
    </source>
</evidence>
<dbReference type="AlphaFoldDB" id="A0A1Y2D4Y6"/>
<evidence type="ECO:0000256" key="4">
    <source>
        <dbReference type="SAM" id="SignalP"/>
    </source>
</evidence>
<keyword evidence="7" id="KW-0540">Nuclease</keyword>
<dbReference type="OrthoDB" id="5418055at2759"/>
<evidence type="ECO:0000313" key="8">
    <source>
        <dbReference type="Proteomes" id="UP000193920"/>
    </source>
</evidence>
<accession>A0A1Y2D4Y6</accession>
<protein>
    <submittedName>
        <fullName evidence="7">His-Me finger endonuclease</fullName>
    </submittedName>
</protein>
<feature type="chain" id="PRO_5012237506" evidence="4">
    <location>
        <begin position="21"/>
        <end position="227"/>
    </location>
</feature>
<dbReference type="SMART" id="SM00477">
    <property type="entry name" value="NUC"/>
    <property type="match status" value="1"/>
</dbReference>
<keyword evidence="3" id="KW-0479">Metal-binding</keyword>
<dbReference type="InterPro" id="IPR044925">
    <property type="entry name" value="His-Me_finger_sf"/>
</dbReference>
<feature type="domain" description="ENPP1-3/EXOG-like endonuclease/phosphodiesterase" evidence="5">
    <location>
        <begin position="39"/>
        <end position="226"/>
    </location>
</feature>
<comment type="similarity">
    <text evidence="1">Belongs to the DNA/RNA non-specific endonuclease family.</text>
</comment>
<evidence type="ECO:0000256" key="3">
    <source>
        <dbReference type="PIRSR" id="PIRSR640255-2"/>
    </source>
</evidence>
<dbReference type="InterPro" id="IPR001604">
    <property type="entry name" value="Endo_G_ENPP1-like_dom"/>
</dbReference>
<evidence type="ECO:0000256" key="2">
    <source>
        <dbReference type="PIRSR" id="PIRSR640255-1"/>
    </source>
</evidence>
<dbReference type="EMBL" id="MCOG01000086">
    <property type="protein sequence ID" value="ORY54333.1"/>
    <property type="molecule type" value="Genomic_DNA"/>
</dbReference>
<dbReference type="STRING" id="1754190.A0A1Y2D4Y6"/>
<proteinExistence type="inferred from homology"/>
<reference evidence="7 8" key="1">
    <citation type="submission" date="2016-08" db="EMBL/GenBank/DDBJ databases">
        <title>A Parts List for Fungal Cellulosomes Revealed by Comparative Genomics.</title>
        <authorList>
            <consortium name="DOE Joint Genome Institute"/>
            <person name="Haitjema C.H."/>
            <person name="Gilmore S.P."/>
            <person name="Henske J.K."/>
            <person name="Solomon K.V."/>
            <person name="De Groot R."/>
            <person name="Kuo A."/>
            <person name="Mondo S.J."/>
            <person name="Salamov A.A."/>
            <person name="Labutti K."/>
            <person name="Zhao Z."/>
            <person name="Chiniquy J."/>
            <person name="Barry K."/>
            <person name="Brewer H.M."/>
            <person name="Purvine S.O."/>
            <person name="Wright A.T."/>
            <person name="Boxma B."/>
            <person name="Van Alen T."/>
            <person name="Hackstein J.H."/>
            <person name="Baker S.E."/>
            <person name="Grigoriev I.V."/>
            <person name="O'Malley M.A."/>
        </authorList>
    </citation>
    <scope>NUCLEOTIDE SEQUENCE [LARGE SCALE GENOMIC DNA]</scope>
    <source>
        <strain evidence="7 8">G1</strain>
    </source>
</reference>
<dbReference type="Proteomes" id="UP000193920">
    <property type="component" value="Unassembled WGS sequence"/>
</dbReference>
<feature type="signal peptide" evidence="4">
    <location>
        <begin position="1"/>
        <end position="20"/>
    </location>
</feature>
<feature type="active site" description="Proton acceptor" evidence="2">
    <location>
        <position position="108"/>
    </location>
</feature>
<dbReference type="GO" id="GO:0016787">
    <property type="term" value="F:hydrolase activity"/>
    <property type="evidence" value="ECO:0007669"/>
    <property type="project" value="InterPro"/>
</dbReference>
<keyword evidence="7" id="KW-0255">Endonuclease</keyword>
<feature type="binding site" evidence="3">
    <location>
        <position position="139"/>
    </location>
    <ligand>
        <name>Mg(2+)</name>
        <dbReference type="ChEBI" id="CHEBI:18420"/>
        <note>catalytic</note>
    </ligand>
</feature>
<dbReference type="InterPro" id="IPR044929">
    <property type="entry name" value="DNA/RNA_non-sp_Endonuclease_sf"/>
</dbReference>
<keyword evidence="7" id="KW-0378">Hydrolase</keyword>
<dbReference type="InterPro" id="IPR020821">
    <property type="entry name" value="ENPP1-3/EXOG-like_nuc-like"/>
</dbReference>
<name>A0A1Y2D4Y6_9FUNG</name>
<evidence type="ECO:0000313" key="7">
    <source>
        <dbReference type="EMBL" id="ORY54333.1"/>
    </source>
</evidence>
<evidence type="ECO:0000259" key="5">
    <source>
        <dbReference type="SMART" id="SM00477"/>
    </source>
</evidence>